<feature type="region of interest" description="Disordered" evidence="6">
    <location>
        <begin position="1"/>
        <end position="42"/>
    </location>
</feature>
<dbReference type="AlphaFoldDB" id="A0A6V2QRL2"/>
<dbReference type="GO" id="GO:0006351">
    <property type="term" value="P:DNA-templated transcription"/>
    <property type="evidence" value="ECO:0007669"/>
    <property type="project" value="InterPro"/>
</dbReference>
<protein>
    <recommendedName>
        <fullName evidence="9">DNA-directed RNA polymerase I subunit RPA49</fullName>
    </recommendedName>
</protein>
<evidence type="ECO:0000256" key="4">
    <source>
        <dbReference type="ARBA" id="ARBA00023163"/>
    </source>
</evidence>
<evidence type="ECO:0000256" key="2">
    <source>
        <dbReference type="ARBA" id="ARBA00009430"/>
    </source>
</evidence>
<evidence type="ECO:0008006" key="9">
    <source>
        <dbReference type="Google" id="ProtNLM"/>
    </source>
</evidence>
<feature type="compositionally biased region" description="Basic residues" evidence="6">
    <location>
        <begin position="7"/>
        <end position="23"/>
    </location>
</feature>
<comment type="similarity">
    <text evidence="2">Belongs to the eukaryotic RPA49/POLR1E RNA polymerase subunit family.</text>
</comment>
<dbReference type="PANTHER" id="PTHR14440">
    <property type="entry name" value="DNA-DIRECTED RNA POLYMERASE I SUBUNIT RPA49"/>
    <property type="match status" value="1"/>
</dbReference>
<keyword evidence="4" id="KW-0804">Transcription</keyword>
<name>A0A6V2QRL2_9STRA</name>
<evidence type="ECO:0000313" key="7">
    <source>
        <dbReference type="EMBL" id="CAE4670547.1"/>
    </source>
</evidence>
<comment type="subcellular location">
    <subcellularLocation>
        <location evidence="1">Nucleus</location>
        <location evidence="1">Nucleolus</location>
    </subcellularLocation>
</comment>
<keyword evidence="5" id="KW-0539">Nucleus</keyword>
<dbReference type="GO" id="GO:0000428">
    <property type="term" value="C:DNA-directed RNA polymerase complex"/>
    <property type="evidence" value="ECO:0007669"/>
    <property type="project" value="UniProtKB-KW"/>
</dbReference>
<feature type="region of interest" description="Disordered" evidence="6">
    <location>
        <begin position="54"/>
        <end position="80"/>
    </location>
</feature>
<accession>A0A6V2QRL2</accession>
<evidence type="ECO:0000313" key="8">
    <source>
        <dbReference type="EMBL" id="CAE4670551.1"/>
    </source>
</evidence>
<evidence type="ECO:0000256" key="5">
    <source>
        <dbReference type="ARBA" id="ARBA00023242"/>
    </source>
</evidence>
<feature type="region of interest" description="Disordered" evidence="6">
    <location>
        <begin position="108"/>
        <end position="154"/>
    </location>
</feature>
<dbReference type="GO" id="GO:0003677">
    <property type="term" value="F:DNA binding"/>
    <property type="evidence" value="ECO:0007669"/>
    <property type="project" value="InterPro"/>
</dbReference>
<evidence type="ECO:0000256" key="6">
    <source>
        <dbReference type="SAM" id="MobiDB-lite"/>
    </source>
</evidence>
<feature type="compositionally biased region" description="Acidic residues" evidence="6">
    <location>
        <begin position="131"/>
        <end position="142"/>
    </location>
</feature>
<reference evidence="8" key="1">
    <citation type="submission" date="2021-01" db="EMBL/GenBank/DDBJ databases">
        <authorList>
            <person name="Corre E."/>
            <person name="Pelletier E."/>
            <person name="Niang G."/>
            <person name="Scheremetjew M."/>
            <person name="Finn R."/>
            <person name="Kale V."/>
            <person name="Holt S."/>
            <person name="Cochrane G."/>
            <person name="Meng A."/>
            <person name="Brown T."/>
            <person name="Cohen L."/>
        </authorList>
    </citation>
    <scope>NUCLEOTIDE SEQUENCE</scope>
    <source>
        <strain evidence="8">GSO104</strain>
    </source>
</reference>
<dbReference type="EMBL" id="HBNS01062089">
    <property type="protein sequence ID" value="CAE4670547.1"/>
    <property type="molecule type" value="Transcribed_RNA"/>
</dbReference>
<dbReference type="EMBL" id="HBNS01062091">
    <property type="protein sequence ID" value="CAE4670551.1"/>
    <property type="molecule type" value="Transcribed_RNA"/>
</dbReference>
<sequence>MSTPKSERKKKDKKHKDKKRRHSTSSISSSSTKKLKKVINVDDEPEVLKVEEVIPLPVASSKLKEESTKDDNDGEDKAEVPILNVKVPAADPKVDPIVVSFASGVPTSILSNESQSGKTVRFRKAAGSDNSSDDNSDDDDDDKNQSTMDGRFAKDAPTFHYFQTSAKSSSHKKRMVCGHDSTCTYSSAPYTPSTTQPKVSKDGDVLTSTKHKTKLYIGVYDKQTRSLALQPTADKCTIHTLSQSVSSYAPLLRQGNYIPHTTTEFQNLTMMQRRNLLFDDFGSSKKKRVIKSQAENVVSVDNVLGAGSAMMEAVSGQMSSMSESNRLAMEEVEREGEKKTDAVAQAYDEARKQFLPPFDTKTTKPSKIYLPKKIAGQQSWNSTNRIIEKALQKEDWKEALSFPNKNREFDSDKDADLDEGKKERMREHMKWCDSVTALLHSVNPSRASAKERLKAIVILAHMVRFHKAVGKRNFIKGHHDEVLKRVGSSPYEVISMCMDTFLVNDGNRGYSQTKQLRDKRVVYLLILYILVASGGGGESDDVRVGSINSFMNECEIPLRDAMMFLTQAGFKVKKGVDGTLSVSLNAPLEFPPPIRPKRGS</sequence>
<evidence type="ECO:0000256" key="1">
    <source>
        <dbReference type="ARBA" id="ARBA00004604"/>
    </source>
</evidence>
<feature type="compositionally biased region" description="Basic and acidic residues" evidence="6">
    <location>
        <begin position="62"/>
        <end position="79"/>
    </location>
</feature>
<dbReference type="GO" id="GO:0005730">
    <property type="term" value="C:nucleolus"/>
    <property type="evidence" value="ECO:0007669"/>
    <property type="project" value="UniProtKB-SubCell"/>
</dbReference>
<keyword evidence="3" id="KW-0240">DNA-directed RNA polymerase</keyword>
<feature type="compositionally biased region" description="Polar residues" evidence="6">
    <location>
        <begin position="108"/>
        <end position="118"/>
    </location>
</feature>
<organism evidence="8">
    <name type="scientific">Ditylum brightwellii</name>
    <dbReference type="NCBI Taxonomy" id="49249"/>
    <lineage>
        <taxon>Eukaryota</taxon>
        <taxon>Sar</taxon>
        <taxon>Stramenopiles</taxon>
        <taxon>Ochrophyta</taxon>
        <taxon>Bacillariophyta</taxon>
        <taxon>Mediophyceae</taxon>
        <taxon>Lithodesmiophycidae</taxon>
        <taxon>Lithodesmiales</taxon>
        <taxon>Lithodesmiaceae</taxon>
        <taxon>Ditylum</taxon>
    </lineage>
</organism>
<dbReference type="Pfam" id="PF06870">
    <property type="entry name" value="RNA_pol_I_A49"/>
    <property type="match status" value="1"/>
</dbReference>
<dbReference type="InterPro" id="IPR009668">
    <property type="entry name" value="RNA_pol-assoc_fac_A49-like"/>
</dbReference>
<gene>
    <name evidence="7" type="ORF">DBRI00130_LOCUS44799</name>
    <name evidence="8" type="ORF">DBRI00130_LOCUS44801</name>
</gene>
<evidence type="ECO:0000256" key="3">
    <source>
        <dbReference type="ARBA" id="ARBA00022478"/>
    </source>
</evidence>
<proteinExistence type="inferred from homology"/>